<evidence type="ECO:0000256" key="3">
    <source>
        <dbReference type="ARBA" id="ARBA00022905"/>
    </source>
</evidence>
<proteinExistence type="predicted"/>
<accession>A0A0S4LUS3</accession>
<evidence type="ECO:0000256" key="2">
    <source>
        <dbReference type="ARBA" id="ARBA00011741"/>
    </source>
</evidence>
<dbReference type="OrthoDB" id="7356791at2"/>
<keyword evidence="5" id="KW-1185">Reference proteome</keyword>
<comment type="pathway">
    <text evidence="1">Cofactor biosynthesis; pyrroloquinoline quinone biosynthesis.</text>
</comment>
<dbReference type="InterPro" id="IPR008792">
    <property type="entry name" value="PQQD"/>
</dbReference>
<dbReference type="EMBL" id="CZPZ01000035">
    <property type="protein sequence ID" value="CUS39606.1"/>
    <property type="molecule type" value="Genomic_DNA"/>
</dbReference>
<comment type="subunit">
    <text evidence="2">Monomer. Interacts with PqqE.</text>
</comment>
<evidence type="ECO:0000256" key="1">
    <source>
        <dbReference type="ARBA" id="ARBA00004886"/>
    </source>
</evidence>
<evidence type="ECO:0000313" key="5">
    <source>
        <dbReference type="Proteomes" id="UP000198736"/>
    </source>
</evidence>
<dbReference type="GO" id="GO:0048038">
    <property type="term" value="F:quinone binding"/>
    <property type="evidence" value="ECO:0007669"/>
    <property type="project" value="InterPro"/>
</dbReference>
<keyword evidence="3" id="KW-0884">PQQ biosynthesis</keyword>
<evidence type="ECO:0000313" key="4">
    <source>
        <dbReference type="EMBL" id="CUS39606.1"/>
    </source>
</evidence>
<dbReference type="Pfam" id="PF05402">
    <property type="entry name" value="PqqD"/>
    <property type="match status" value="1"/>
</dbReference>
<dbReference type="Gene3D" id="1.10.10.1150">
    <property type="entry name" value="Coenzyme PQQ synthesis protein D (PqqD)"/>
    <property type="match status" value="1"/>
</dbReference>
<dbReference type="NCBIfam" id="TIGR03859">
    <property type="entry name" value="PQQ_PqqD"/>
    <property type="match status" value="1"/>
</dbReference>
<dbReference type="UniPathway" id="UPA00539"/>
<name>A0A0S4LUS3_9BACT</name>
<dbReference type="InterPro" id="IPR022479">
    <property type="entry name" value="PqqD_bac"/>
</dbReference>
<organism evidence="4 5">
    <name type="scientific">Candidatus Nitrospira nitrificans</name>
    <dbReference type="NCBI Taxonomy" id="1742973"/>
    <lineage>
        <taxon>Bacteria</taxon>
        <taxon>Pseudomonadati</taxon>
        <taxon>Nitrospirota</taxon>
        <taxon>Nitrospiria</taxon>
        <taxon>Nitrospirales</taxon>
        <taxon>Nitrospiraceae</taxon>
        <taxon>Nitrospira</taxon>
    </lineage>
</organism>
<dbReference type="AlphaFoldDB" id="A0A0S4LUS3"/>
<protein>
    <submittedName>
        <fullName evidence="4">Putative Coenzyme PQQ synthesis protein D</fullName>
    </submittedName>
</protein>
<gene>
    <name evidence="4" type="ORF">COMA2_80077</name>
</gene>
<dbReference type="Proteomes" id="UP000198736">
    <property type="component" value="Unassembled WGS sequence"/>
</dbReference>
<dbReference type="STRING" id="1742973.COMA2_80077"/>
<dbReference type="GO" id="GO:0018189">
    <property type="term" value="P:pyrroloquinoline quinone biosynthetic process"/>
    <property type="evidence" value="ECO:0007669"/>
    <property type="project" value="UniProtKB-UniPathway"/>
</dbReference>
<dbReference type="InterPro" id="IPR041881">
    <property type="entry name" value="PqqD_sf"/>
</dbReference>
<sequence>MPIIAIRPRLSPKVRLRVDRHTGRHLLLYPETGLALNDTAAAIARLCTGEWTIDDMVDHLARAYDDVSPAEIKRGVREFLGILADRGLLRCAT</sequence>
<reference evidence="5" key="1">
    <citation type="submission" date="2015-10" db="EMBL/GenBank/DDBJ databases">
        <authorList>
            <person name="Luecker S."/>
            <person name="Luecker S."/>
        </authorList>
    </citation>
    <scope>NUCLEOTIDE SEQUENCE [LARGE SCALE GENOMIC DNA]</scope>
</reference>
<dbReference type="RefSeq" id="WP_090901883.1">
    <property type="nucleotide sequence ID" value="NZ_CZPZ01000035.1"/>
</dbReference>